<dbReference type="AlphaFoldDB" id="W7M4E2"/>
<keyword evidence="2" id="KW-1185">Reference proteome</keyword>
<protein>
    <submittedName>
        <fullName evidence="1">Uncharacterized protein</fullName>
    </submittedName>
</protein>
<dbReference type="KEGG" id="fvr:FVEG_15431"/>
<sequence>MVNKDSLTKRYRLRSTSSLVSSRRRKKFFIWFLIKNPCHTLPMHDLPLKRPTYRGRSRNTTPHFPSFVRSEHKLNIAWLPVRCNSYNSDTVYIRPYLTIFFKEDRVYQSPSLKAHMSSWIVSKTSTQ</sequence>
<proteinExistence type="predicted"/>
<gene>
    <name evidence="1" type="ORF">FVEG_15431</name>
</gene>
<dbReference type="Proteomes" id="UP000009096">
    <property type="component" value="Chromosome 2"/>
</dbReference>
<accession>W7M4E2</accession>
<dbReference type="GeneID" id="30072307"/>
<evidence type="ECO:0000313" key="2">
    <source>
        <dbReference type="Proteomes" id="UP000009096"/>
    </source>
</evidence>
<dbReference type="EMBL" id="CM000579">
    <property type="protein sequence ID" value="EWG42415.1"/>
    <property type="molecule type" value="Genomic_DNA"/>
</dbReference>
<dbReference type="RefSeq" id="XP_018748606.1">
    <property type="nucleotide sequence ID" value="XM_018904554.1"/>
</dbReference>
<reference evidence="1 2" key="1">
    <citation type="journal article" date="2010" name="Nature">
        <title>Comparative genomics reveals mobile pathogenicity chromosomes in Fusarium.</title>
        <authorList>
            <person name="Ma L.J."/>
            <person name="van der Does H.C."/>
            <person name="Borkovich K.A."/>
            <person name="Coleman J.J."/>
            <person name="Daboussi M.J."/>
            <person name="Di Pietro A."/>
            <person name="Dufresne M."/>
            <person name="Freitag M."/>
            <person name="Grabherr M."/>
            <person name="Henrissat B."/>
            <person name="Houterman P.M."/>
            <person name="Kang S."/>
            <person name="Shim W.B."/>
            <person name="Woloshuk C."/>
            <person name="Xie X."/>
            <person name="Xu J.R."/>
            <person name="Antoniw J."/>
            <person name="Baker S.E."/>
            <person name="Bluhm B.H."/>
            <person name="Breakspear A."/>
            <person name="Brown D.W."/>
            <person name="Butchko R.A."/>
            <person name="Chapman S."/>
            <person name="Coulson R."/>
            <person name="Coutinho P.M."/>
            <person name="Danchin E.G."/>
            <person name="Diener A."/>
            <person name="Gale L.R."/>
            <person name="Gardiner D.M."/>
            <person name="Goff S."/>
            <person name="Hammond-Kosack K.E."/>
            <person name="Hilburn K."/>
            <person name="Hua-Van A."/>
            <person name="Jonkers W."/>
            <person name="Kazan K."/>
            <person name="Kodira C.D."/>
            <person name="Koehrsen M."/>
            <person name="Kumar L."/>
            <person name="Lee Y.H."/>
            <person name="Li L."/>
            <person name="Manners J.M."/>
            <person name="Miranda-Saavedra D."/>
            <person name="Mukherjee M."/>
            <person name="Park G."/>
            <person name="Park J."/>
            <person name="Park S.Y."/>
            <person name="Proctor R.H."/>
            <person name="Regev A."/>
            <person name="Ruiz-Roldan M.C."/>
            <person name="Sain D."/>
            <person name="Sakthikumar S."/>
            <person name="Sykes S."/>
            <person name="Schwartz D.C."/>
            <person name="Turgeon B.G."/>
            <person name="Wapinski I."/>
            <person name="Yoder O."/>
            <person name="Young S."/>
            <person name="Zeng Q."/>
            <person name="Zhou S."/>
            <person name="Galagan J."/>
            <person name="Cuomo C.A."/>
            <person name="Kistler H.C."/>
            <person name="Rep M."/>
        </authorList>
    </citation>
    <scope>NUCLEOTIDE SEQUENCE [LARGE SCALE GENOMIC DNA]</scope>
    <source>
        <strain evidence="2">M3125 / FGSC 7600</strain>
    </source>
</reference>
<dbReference type="VEuPathDB" id="FungiDB:FVEG_15431"/>
<name>W7M4E2_GIBM7</name>
<dbReference type="EMBL" id="DS022245">
    <property type="protein sequence ID" value="EWG42415.1"/>
    <property type="molecule type" value="Genomic_DNA"/>
</dbReference>
<organism evidence="1 2">
    <name type="scientific">Gibberella moniliformis (strain M3125 / FGSC 7600)</name>
    <name type="common">Maize ear and stalk rot fungus</name>
    <name type="synonym">Fusarium verticillioides</name>
    <dbReference type="NCBI Taxonomy" id="334819"/>
    <lineage>
        <taxon>Eukaryota</taxon>
        <taxon>Fungi</taxon>
        <taxon>Dikarya</taxon>
        <taxon>Ascomycota</taxon>
        <taxon>Pezizomycotina</taxon>
        <taxon>Sordariomycetes</taxon>
        <taxon>Hypocreomycetidae</taxon>
        <taxon>Hypocreales</taxon>
        <taxon>Nectriaceae</taxon>
        <taxon>Fusarium</taxon>
        <taxon>Fusarium fujikuroi species complex</taxon>
    </lineage>
</organism>
<evidence type="ECO:0000313" key="1">
    <source>
        <dbReference type="EMBL" id="EWG42415.1"/>
    </source>
</evidence>